<accession>A0A2V3TZN1</accession>
<dbReference type="GO" id="GO:0003700">
    <property type="term" value="F:DNA-binding transcription factor activity"/>
    <property type="evidence" value="ECO:0007669"/>
    <property type="project" value="InterPro"/>
</dbReference>
<evidence type="ECO:0000256" key="3">
    <source>
        <dbReference type="ARBA" id="ARBA00023163"/>
    </source>
</evidence>
<sequence>MSDISEQESRVDAAYRHLVAYIDRENVPEGSRLPSESEFVERFGLSRASIREALARLRAEGRAVSRRGSGTYTAKALPAELVRLSAIDSVQDLIDWHEFRVALESEVAALAAERRDDADLARIHAAQEALMATLESEHGQAEDAEFHRSIAVAAHNLKLLDGVGALANHIFRWSGQTRERGILTLSERREIIAAEHGEIIKAIAERKPDQARFAIRRHLLNGRARFLGTLRL</sequence>
<dbReference type="InterPro" id="IPR036390">
    <property type="entry name" value="WH_DNA-bd_sf"/>
</dbReference>
<dbReference type="InterPro" id="IPR000524">
    <property type="entry name" value="Tscrpt_reg_HTH_GntR"/>
</dbReference>
<dbReference type="InterPro" id="IPR036388">
    <property type="entry name" value="WH-like_DNA-bd_sf"/>
</dbReference>
<dbReference type="AlphaFoldDB" id="A0A2V3TZN1"/>
<name>A0A2V3TZN1_9HYPH</name>
<evidence type="ECO:0000313" key="4">
    <source>
        <dbReference type="EMBL" id="PXW54597.1"/>
    </source>
</evidence>
<reference evidence="4 5" key="1">
    <citation type="submission" date="2018-05" db="EMBL/GenBank/DDBJ databases">
        <title>Genomic Encyclopedia of Type Strains, Phase IV (KMG-IV): sequencing the most valuable type-strain genomes for metagenomic binning, comparative biology and taxonomic classification.</title>
        <authorList>
            <person name="Goeker M."/>
        </authorList>
    </citation>
    <scope>NUCLEOTIDE SEQUENCE [LARGE SCALE GENOMIC DNA]</scope>
    <source>
        <strain evidence="4 5">DSM 6462</strain>
    </source>
</reference>
<keyword evidence="2" id="KW-0238">DNA-binding</keyword>
<keyword evidence="3" id="KW-0804">Transcription</keyword>
<dbReference type="GO" id="GO:0003677">
    <property type="term" value="F:DNA binding"/>
    <property type="evidence" value="ECO:0007669"/>
    <property type="project" value="UniProtKB-KW"/>
</dbReference>
<organism evidence="4 5">
    <name type="scientific">Chelatococcus asaccharovorans</name>
    <dbReference type="NCBI Taxonomy" id="28210"/>
    <lineage>
        <taxon>Bacteria</taxon>
        <taxon>Pseudomonadati</taxon>
        <taxon>Pseudomonadota</taxon>
        <taxon>Alphaproteobacteria</taxon>
        <taxon>Hyphomicrobiales</taxon>
        <taxon>Chelatococcaceae</taxon>
        <taxon>Chelatococcus</taxon>
    </lineage>
</organism>
<evidence type="ECO:0000256" key="1">
    <source>
        <dbReference type="ARBA" id="ARBA00023015"/>
    </source>
</evidence>
<dbReference type="RefSeq" id="WP_110377063.1">
    <property type="nucleotide sequence ID" value="NZ_CAKNFM010000006.1"/>
</dbReference>
<evidence type="ECO:0000256" key="2">
    <source>
        <dbReference type="ARBA" id="ARBA00023125"/>
    </source>
</evidence>
<dbReference type="InterPro" id="IPR011711">
    <property type="entry name" value="GntR_C"/>
</dbReference>
<dbReference type="CDD" id="cd07377">
    <property type="entry name" value="WHTH_GntR"/>
    <property type="match status" value="1"/>
</dbReference>
<dbReference type="SMART" id="SM00895">
    <property type="entry name" value="FCD"/>
    <property type="match status" value="1"/>
</dbReference>
<dbReference type="SMART" id="SM00345">
    <property type="entry name" value="HTH_GNTR"/>
    <property type="match status" value="1"/>
</dbReference>
<dbReference type="SUPFAM" id="SSF48008">
    <property type="entry name" value="GntR ligand-binding domain-like"/>
    <property type="match status" value="1"/>
</dbReference>
<evidence type="ECO:0000313" key="5">
    <source>
        <dbReference type="Proteomes" id="UP000248021"/>
    </source>
</evidence>
<keyword evidence="5" id="KW-1185">Reference proteome</keyword>
<dbReference type="InterPro" id="IPR008920">
    <property type="entry name" value="TF_FadR/GntR_C"/>
</dbReference>
<keyword evidence="1" id="KW-0805">Transcription regulation</keyword>
<dbReference type="PRINTS" id="PR00035">
    <property type="entry name" value="HTHGNTR"/>
</dbReference>
<dbReference type="PANTHER" id="PTHR43537">
    <property type="entry name" value="TRANSCRIPTIONAL REGULATOR, GNTR FAMILY"/>
    <property type="match status" value="1"/>
</dbReference>
<gene>
    <name evidence="4" type="ORF">C7450_111128</name>
</gene>
<dbReference type="EMBL" id="QJJK01000011">
    <property type="protein sequence ID" value="PXW54597.1"/>
    <property type="molecule type" value="Genomic_DNA"/>
</dbReference>
<proteinExistence type="predicted"/>
<dbReference type="PANTHER" id="PTHR43537:SF5">
    <property type="entry name" value="UXU OPERON TRANSCRIPTIONAL REGULATOR"/>
    <property type="match status" value="1"/>
</dbReference>
<protein>
    <submittedName>
        <fullName evidence="4">GntR family transcriptional regulator</fullName>
    </submittedName>
</protein>
<dbReference type="Pfam" id="PF07729">
    <property type="entry name" value="FCD"/>
    <property type="match status" value="1"/>
</dbReference>
<dbReference type="Pfam" id="PF00392">
    <property type="entry name" value="GntR"/>
    <property type="match status" value="1"/>
</dbReference>
<dbReference type="Proteomes" id="UP000248021">
    <property type="component" value="Unassembled WGS sequence"/>
</dbReference>
<dbReference type="SUPFAM" id="SSF46785">
    <property type="entry name" value="Winged helix' DNA-binding domain"/>
    <property type="match status" value="1"/>
</dbReference>
<dbReference type="OrthoDB" id="284307at2"/>
<dbReference type="Gene3D" id="1.20.120.530">
    <property type="entry name" value="GntR ligand-binding domain-like"/>
    <property type="match status" value="1"/>
</dbReference>
<dbReference type="Gene3D" id="1.10.10.10">
    <property type="entry name" value="Winged helix-like DNA-binding domain superfamily/Winged helix DNA-binding domain"/>
    <property type="match status" value="1"/>
</dbReference>
<dbReference type="PROSITE" id="PS50949">
    <property type="entry name" value="HTH_GNTR"/>
    <property type="match status" value="1"/>
</dbReference>
<comment type="caution">
    <text evidence="4">The sequence shown here is derived from an EMBL/GenBank/DDBJ whole genome shotgun (WGS) entry which is preliminary data.</text>
</comment>